<dbReference type="PROSITE" id="PS00211">
    <property type="entry name" value="ABC_TRANSPORTER_1"/>
    <property type="match status" value="1"/>
</dbReference>
<evidence type="ECO:0000256" key="2">
    <source>
        <dbReference type="ARBA" id="ARBA00022741"/>
    </source>
</evidence>
<reference evidence="8" key="1">
    <citation type="submission" date="2022-11" db="EMBL/GenBank/DDBJ databases">
        <title>Parathalassolutuus dongxingensis gen. nov., sp. nov., a novel member of family Oceanospirillaceae isolated from a coastal shrimp pond in Guangxi, China.</title>
        <authorList>
            <person name="Chen H."/>
        </authorList>
    </citation>
    <scope>NUCLEOTIDE SEQUENCE</scope>
    <source>
        <strain evidence="8">G-43</strain>
    </source>
</reference>
<keyword evidence="3" id="KW-0201">Cytochrome c-type biogenesis</keyword>
<keyword evidence="9" id="KW-1185">Reference proteome</keyword>
<dbReference type="InterPro" id="IPR003439">
    <property type="entry name" value="ABC_transporter-like_ATP-bd"/>
</dbReference>
<evidence type="ECO:0000256" key="1">
    <source>
        <dbReference type="ARBA" id="ARBA00022448"/>
    </source>
</evidence>
<evidence type="ECO:0000256" key="5">
    <source>
        <dbReference type="ARBA" id="ARBA00022967"/>
    </source>
</evidence>
<protein>
    <submittedName>
        <fullName evidence="8">Cytochrome c biogenesis heme-transporting ATPase CcmA</fullName>
    </submittedName>
</protein>
<dbReference type="AlphaFoldDB" id="A0A9X3IR12"/>
<dbReference type="InterPro" id="IPR027417">
    <property type="entry name" value="P-loop_NTPase"/>
</dbReference>
<dbReference type="GO" id="GO:0017004">
    <property type="term" value="P:cytochrome complex assembly"/>
    <property type="evidence" value="ECO:0007669"/>
    <property type="project" value="UniProtKB-KW"/>
</dbReference>
<dbReference type="SMART" id="SM00382">
    <property type="entry name" value="AAA"/>
    <property type="match status" value="1"/>
</dbReference>
<dbReference type="InterPro" id="IPR003593">
    <property type="entry name" value="AAA+_ATPase"/>
</dbReference>
<evidence type="ECO:0000256" key="6">
    <source>
        <dbReference type="ARBA" id="ARBA00023136"/>
    </source>
</evidence>
<dbReference type="GO" id="GO:0016887">
    <property type="term" value="F:ATP hydrolysis activity"/>
    <property type="evidence" value="ECO:0007669"/>
    <property type="project" value="InterPro"/>
</dbReference>
<dbReference type="PANTHER" id="PTHR43499:SF1">
    <property type="entry name" value="ABC TRANSPORTER I FAMILY MEMBER 1"/>
    <property type="match status" value="1"/>
</dbReference>
<dbReference type="GO" id="GO:0005524">
    <property type="term" value="F:ATP binding"/>
    <property type="evidence" value="ECO:0007669"/>
    <property type="project" value="UniProtKB-KW"/>
</dbReference>
<evidence type="ECO:0000259" key="7">
    <source>
        <dbReference type="PROSITE" id="PS50893"/>
    </source>
</evidence>
<keyword evidence="5" id="KW-1278">Translocase</keyword>
<evidence type="ECO:0000313" key="9">
    <source>
        <dbReference type="Proteomes" id="UP001150830"/>
    </source>
</evidence>
<dbReference type="SUPFAM" id="SSF52540">
    <property type="entry name" value="P-loop containing nucleoside triphosphate hydrolases"/>
    <property type="match status" value="1"/>
</dbReference>
<sequence>MALSFAADSVSLSARQLLCERDDRVLFENLDLDVRNGDLLQLAGPNGAGKTTLLRLLAGLNRDYEGDLLWHAEPLHDCFAEYAANRVYLGHLAAIKRALTPIENLRWLMSPWQNAGLELHEDDLWQALAEVQLGGFEDTPCNQLSAGQQRRVGLSRLALVPAPLWILDEPFTALDVEGVSWLEERIQRQVAAGGAVIITSHHALQGIPSLRRLELGVRATEGRS</sequence>
<feature type="domain" description="ABC transporter" evidence="7">
    <location>
        <begin position="12"/>
        <end position="224"/>
    </location>
</feature>
<dbReference type="EMBL" id="JAPNOA010000005">
    <property type="protein sequence ID" value="MCY0963755.1"/>
    <property type="molecule type" value="Genomic_DNA"/>
</dbReference>
<dbReference type="Gene3D" id="3.40.50.300">
    <property type="entry name" value="P-loop containing nucleotide triphosphate hydrolases"/>
    <property type="match status" value="1"/>
</dbReference>
<dbReference type="Proteomes" id="UP001150830">
    <property type="component" value="Unassembled WGS sequence"/>
</dbReference>
<evidence type="ECO:0000256" key="3">
    <source>
        <dbReference type="ARBA" id="ARBA00022748"/>
    </source>
</evidence>
<accession>A0A9X3IR12</accession>
<keyword evidence="6" id="KW-0472">Membrane</keyword>
<dbReference type="GO" id="GO:0022857">
    <property type="term" value="F:transmembrane transporter activity"/>
    <property type="evidence" value="ECO:0007669"/>
    <property type="project" value="InterPro"/>
</dbReference>
<dbReference type="RefSeq" id="WP_283171974.1">
    <property type="nucleotide sequence ID" value="NZ_JAPNOA010000005.1"/>
</dbReference>
<dbReference type="InterPro" id="IPR005895">
    <property type="entry name" value="ABC_transptr_haem_export_CcmA"/>
</dbReference>
<name>A0A9X3IR12_9GAMM</name>
<gene>
    <name evidence="8" type="primary">ccmA</name>
    <name evidence="8" type="ORF">OUO13_00960</name>
</gene>
<dbReference type="InterPro" id="IPR017871">
    <property type="entry name" value="ABC_transporter-like_CS"/>
</dbReference>
<organism evidence="8 9">
    <name type="scientific">Parathalassolituus penaei</name>
    <dbReference type="NCBI Taxonomy" id="2997323"/>
    <lineage>
        <taxon>Bacteria</taxon>
        <taxon>Pseudomonadati</taxon>
        <taxon>Pseudomonadota</taxon>
        <taxon>Gammaproteobacteria</taxon>
        <taxon>Oceanospirillales</taxon>
        <taxon>Oceanospirillaceae</taxon>
        <taxon>Parathalassolituus</taxon>
    </lineage>
</organism>
<keyword evidence="2" id="KW-0547">Nucleotide-binding</keyword>
<dbReference type="PROSITE" id="PS50893">
    <property type="entry name" value="ABC_TRANSPORTER_2"/>
    <property type="match status" value="1"/>
</dbReference>
<evidence type="ECO:0000256" key="4">
    <source>
        <dbReference type="ARBA" id="ARBA00022840"/>
    </source>
</evidence>
<dbReference type="NCBIfam" id="NF010061">
    <property type="entry name" value="PRK13538.1"/>
    <property type="match status" value="1"/>
</dbReference>
<dbReference type="NCBIfam" id="TIGR01189">
    <property type="entry name" value="ccmA"/>
    <property type="match status" value="1"/>
</dbReference>
<dbReference type="PANTHER" id="PTHR43499">
    <property type="entry name" value="ABC TRANSPORTER I FAMILY MEMBER 1"/>
    <property type="match status" value="1"/>
</dbReference>
<comment type="caution">
    <text evidence="8">The sequence shown here is derived from an EMBL/GenBank/DDBJ whole genome shotgun (WGS) entry which is preliminary data.</text>
</comment>
<dbReference type="Pfam" id="PF00005">
    <property type="entry name" value="ABC_tran"/>
    <property type="match status" value="1"/>
</dbReference>
<evidence type="ECO:0000313" key="8">
    <source>
        <dbReference type="EMBL" id="MCY0963755.1"/>
    </source>
</evidence>
<keyword evidence="4" id="KW-0067">ATP-binding</keyword>
<keyword evidence="1" id="KW-0813">Transport</keyword>
<proteinExistence type="predicted"/>